<evidence type="ECO:0000313" key="2">
    <source>
        <dbReference type="EMBL" id="KJD46701.1"/>
    </source>
</evidence>
<evidence type="ECO:0000256" key="1">
    <source>
        <dbReference type="SAM" id="SignalP"/>
    </source>
</evidence>
<feature type="signal peptide" evidence="1">
    <location>
        <begin position="1"/>
        <end position="21"/>
    </location>
</feature>
<evidence type="ECO:0000313" key="3">
    <source>
        <dbReference type="Proteomes" id="UP000032534"/>
    </source>
</evidence>
<dbReference type="EMBL" id="JTHP01000006">
    <property type="protein sequence ID" value="KJD46701.1"/>
    <property type="molecule type" value="Genomic_DNA"/>
</dbReference>
<dbReference type="Proteomes" id="UP000032534">
    <property type="component" value="Unassembled WGS sequence"/>
</dbReference>
<dbReference type="RefSeq" id="WP_044645156.1">
    <property type="nucleotide sequence ID" value="NZ_JTHP01000006.1"/>
</dbReference>
<dbReference type="PATRIC" id="fig|159743.3.peg.1176"/>
<gene>
    <name evidence="2" type="ORF">QD47_05460</name>
</gene>
<protein>
    <submittedName>
        <fullName evidence="2">Uncharacterized protein</fullName>
    </submittedName>
</protein>
<organism evidence="2 3">
    <name type="scientific">Paenibacillus terrae</name>
    <dbReference type="NCBI Taxonomy" id="159743"/>
    <lineage>
        <taxon>Bacteria</taxon>
        <taxon>Bacillati</taxon>
        <taxon>Bacillota</taxon>
        <taxon>Bacilli</taxon>
        <taxon>Bacillales</taxon>
        <taxon>Paenibacillaceae</taxon>
        <taxon>Paenibacillus</taxon>
    </lineage>
</organism>
<feature type="chain" id="PRO_5038400397" evidence="1">
    <location>
        <begin position="22"/>
        <end position="113"/>
    </location>
</feature>
<reference evidence="2 3" key="1">
    <citation type="submission" date="2014-11" db="EMBL/GenBank/DDBJ databases">
        <title>Draft Genome Sequences of Paenibacillus polymyxa NRRL B-30509 and Paenibacillus terrae NRRL B-30644, Strains from a Poultry Environment that Produce Tridecaptin A and Paenicidins.</title>
        <authorList>
            <person name="van Belkum M.J."/>
            <person name="Lohans C.T."/>
            <person name="Vederas J.C."/>
        </authorList>
    </citation>
    <scope>NUCLEOTIDE SEQUENCE [LARGE SCALE GENOMIC DNA]</scope>
    <source>
        <strain evidence="2 3">NRRL B-30644</strain>
    </source>
</reference>
<sequence>MRVKTRTWGVAFLAFSAIAFAVVITNSVFASSDTSGESDSVTKAIIPDNVLEELNHPDKIYTKDGLFIKKPQSLHDEDKFSQDEVVYDGSKTTNKIKAIIQYDATYIKEEDSK</sequence>
<keyword evidence="3" id="KW-1185">Reference proteome</keyword>
<keyword evidence="1" id="KW-0732">Signal</keyword>
<comment type="caution">
    <text evidence="2">The sequence shown here is derived from an EMBL/GenBank/DDBJ whole genome shotgun (WGS) entry which is preliminary data.</text>
</comment>
<name>A0A0D7X5K3_9BACL</name>
<dbReference type="AlphaFoldDB" id="A0A0D7X5K3"/>
<proteinExistence type="predicted"/>
<accession>A0A0D7X5K3</accession>